<dbReference type="RefSeq" id="WP_310339821.1">
    <property type="nucleotide sequence ID" value="NZ_JAVDXO010000002.1"/>
</dbReference>
<evidence type="ECO:0000313" key="10">
    <source>
        <dbReference type="EMBL" id="MDR7305615.1"/>
    </source>
</evidence>
<dbReference type="EC" id="5.2.1.8" evidence="3"/>
<sequence>MTTTPTRFSATLLTIALVFALAACGNKEDKKIATQVAAKVGSEEISVHQINQVLSRTSTNGANQETVQKMGREVLEKLIDQQLAVDQATENKLQRSPEVVAQIEAARRDILARAYIQQITSNVSKPTEEETKKYFIEHPQLFSERRVYNVQEIVVPNAPGLAEQLRPLAAAGKPIEDTASLLKSKNIQFGGGSATRAAEQIPLEILPRIHALKDGQSTLIETPQNLTLLRVVSSQSAPIPQEAALPRIEQFLMNQRAGEAVTANIKQLRSSTQITYMGDFSKPDENSSTTDSPSKSTIEKGVAGLK</sequence>
<dbReference type="NCBIfam" id="TIGR02925">
    <property type="entry name" value="cis_trans_EpsD"/>
    <property type="match status" value="1"/>
</dbReference>
<dbReference type="GO" id="GO:0016853">
    <property type="term" value="F:isomerase activity"/>
    <property type="evidence" value="ECO:0007669"/>
    <property type="project" value="UniProtKB-KW"/>
</dbReference>
<evidence type="ECO:0000256" key="2">
    <source>
        <dbReference type="ARBA" id="ARBA00007656"/>
    </source>
</evidence>
<protein>
    <recommendedName>
        <fullName evidence="3">peptidylprolyl isomerase</fullName>
        <ecNumber evidence="3">5.2.1.8</ecNumber>
    </recommendedName>
</protein>
<dbReference type="Pfam" id="PF13624">
    <property type="entry name" value="SurA_N_3"/>
    <property type="match status" value="1"/>
</dbReference>
<evidence type="ECO:0000313" key="11">
    <source>
        <dbReference type="Proteomes" id="UP001268089"/>
    </source>
</evidence>
<reference evidence="10 11" key="1">
    <citation type="submission" date="2023-07" db="EMBL/GenBank/DDBJ databases">
        <title>Sorghum-associated microbial communities from plants grown in Nebraska, USA.</title>
        <authorList>
            <person name="Schachtman D."/>
        </authorList>
    </citation>
    <scope>NUCLEOTIDE SEQUENCE [LARGE SCALE GENOMIC DNA]</scope>
    <source>
        <strain evidence="10 11">BE308</strain>
    </source>
</reference>
<evidence type="ECO:0000256" key="6">
    <source>
        <dbReference type="ARBA" id="ARBA00023235"/>
    </source>
</evidence>
<keyword evidence="11" id="KW-1185">Reference proteome</keyword>
<feature type="region of interest" description="Disordered" evidence="7">
    <location>
        <begin position="277"/>
        <end position="306"/>
    </location>
</feature>
<accession>A0ABU1ZJ84</accession>
<organism evidence="10 11">
    <name type="scientific">Rhodoferax saidenbachensis</name>
    <dbReference type="NCBI Taxonomy" id="1484693"/>
    <lineage>
        <taxon>Bacteria</taxon>
        <taxon>Pseudomonadati</taxon>
        <taxon>Pseudomonadota</taxon>
        <taxon>Betaproteobacteria</taxon>
        <taxon>Burkholderiales</taxon>
        <taxon>Comamonadaceae</taxon>
        <taxon>Rhodoferax</taxon>
    </lineage>
</organism>
<evidence type="ECO:0000256" key="7">
    <source>
        <dbReference type="SAM" id="MobiDB-lite"/>
    </source>
</evidence>
<dbReference type="PANTHER" id="PTHR47245:SF1">
    <property type="entry name" value="FOLDASE PROTEIN PRSA"/>
    <property type="match status" value="1"/>
</dbReference>
<evidence type="ECO:0000256" key="5">
    <source>
        <dbReference type="ARBA" id="ARBA00023110"/>
    </source>
</evidence>
<dbReference type="InterPro" id="IPR000297">
    <property type="entry name" value="PPIase_PpiC"/>
</dbReference>
<dbReference type="Proteomes" id="UP001268089">
    <property type="component" value="Unassembled WGS sequence"/>
</dbReference>
<dbReference type="PANTHER" id="PTHR47245">
    <property type="entry name" value="PEPTIDYLPROLYL ISOMERASE"/>
    <property type="match status" value="1"/>
</dbReference>
<evidence type="ECO:0000256" key="8">
    <source>
        <dbReference type="SAM" id="SignalP"/>
    </source>
</evidence>
<dbReference type="InterPro" id="IPR050245">
    <property type="entry name" value="PrsA_foldase"/>
</dbReference>
<dbReference type="Gene3D" id="1.10.8.1040">
    <property type="match status" value="1"/>
</dbReference>
<dbReference type="SUPFAM" id="SSF109998">
    <property type="entry name" value="Triger factor/SurA peptide-binding domain-like"/>
    <property type="match status" value="1"/>
</dbReference>
<dbReference type="Pfam" id="PF13145">
    <property type="entry name" value="Rotamase_2"/>
    <property type="match status" value="1"/>
</dbReference>
<evidence type="ECO:0000256" key="4">
    <source>
        <dbReference type="ARBA" id="ARBA00022729"/>
    </source>
</evidence>
<dbReference type="InterPro" id="IPR014274">
    <property type="entry name" value="PPIase_EpsD"/>
</dbReference>
<comment type="caution">
    <text evidence="10">The sequence shown here is derived from an EMBL/GenBank/DDBJ whole genome shotgun (WGS) entry which is preliminary data.</text>
</comment>
<keyword evidence="4 8" id="KW-0732">Signal</keyword>
<name>A0ABU1ZJ84_9BURK</name>
<dbReference type="PROSITE" id="PS51257">
    <property type="entry name" value="PROKAR_LIPOPROTEIN"/>
    <property type="match status" value="1"/>
</dbReference>
<evidence type="ECO:0000259" key="9">
    <source>
        <dbReference type="Pfam" id="PF13145"/>
    </source>
</evidence>
<comment type="similarity">
    <text evidence="2">Belongs to the PpiC/parvulin rotamase family.</text>
</comment>
<keyword evidence="6 10" id="KW-0413">Isomerase</keyword>
<gene>
    <name evidence="10" type="ORF">J2X15_000893</name>
</gene>
<proteinExistence type="inferred from homology"/>
<evidence type="ECO:0000256" key="3">
    <source>
        <dbReference type="ARBA" id="ARBA00013194"/>
    </source>
</evidence>
<comment type="catalytic activity">
    <reaction evidence="1">
        <text>[protein]-peptidylproline (omega=180) = [protein]-peptidylproline (omega=0)</text>
        <dbReference type="Rhea" id="RHEA:16237"/>
        <dbReference type="Rhea" id="RHEA-COMP:10747"/>
        <dbReference type="Rhea" id="RHEA-COMP:10748"/>
        <dbReference type="ChEBI" id="CHEBI:83833"/>
        <dbReference type="ChEBI" id="CHEBI:83834"/>
        <dbReference type="EC" id="5.2.1.8"/>
    </reaction>
</comment>
<feature type="signal peptide" evidence="8">
    <location>
        <begin position="1"/>
        <end position="22"/>
    </location>
</feature>
<feature type="compositionally biased region" description="Polar residues" evidence="7">
    <location>
        <begin position="286"/>
        <end position="296"/>
    </location>
</feature>
<dbReference type="InterPro" id="IPR027304">
    <property type="entry name" value="Trigger_fact/SurA_dom_sf"/>
</dbReference>
<evidence type="ECO:0000256" key="1">
    <source>
        <dbReference type="ARBA" id="ARBA00000971"/>
    </source>
</evidence>
<feature type="chain" id="PRO_5046078656" description="peptidylprolyl isomerase" evidence="8">
    <location>
        <begin position="23"/>
        <end position="306"/>
    </location>
</feature>
<keyword evidence="5" id="KW-0697">Rotamase</keyword>
<feature type="domain" description="PpiC" evidence="9">
    <location>
        <begin position="126"/>
        <end position="237"/>
    </location>
</feature>
<dbReference type="EMBL" id="JAVDXO010000002">
    <property type="protein sequence ID" value="MDR7305615.1"/>
    <property type="molecule type" value="Genomic_DNA"/>
</dbReference>